<evidence type="ECO:0000256" key="4">
    <source>
        <dbReference type="PIRSR" id="PIRSR606118-50"/>
    </source>
</evidence>
<keyword evidence="7" id="KW-1185">Reference proteome</keyword>
<protein>
    <submittedName>
        <fullName evidence="6">Resolvase</fullName>
    </submittedName>
</protein>
<dbReference type="Gene3D" id="3.40.50.1390">
    <property type="entry name" value="Resolvase, N-terminal catalytic domain"/>
    <property type="match status" value="1"/>
</dbReference>
<keyword evidence="2" id="KW-0238">DNA-binding</keyword>
<feature type="domain" description="Resolvase/invertase-type recombinase catalytic" evidence="5">
    <location>
        <begin position="16"/>
        <end position="155"/>
    </location>
</feature>
<dbReference type="InterPro" id="IPR036162">
    <property type="entry name" value="Resolvase-like_N_sf"/>
</dbReference>
<evidence type="ECO:0000256" key="2">
    <source>
        <dbReference type="ARBA" id="ARBA00023125"/>
    </source>
</evidence>
<keyword evidence="1" id="KW-0229">DNA integration</keyword>
<dbReference type="CDD" id="cd03768">
    <property type="entry name" value="SR_ResInv"/>
    <property type="match status" value="1"/>
</dbReference>
<dbReference type="GO" id="GO:0000150">
    <property type="term" value="F:DNA strand exchange activity"/>
    <property type="evidence" value="ECO:0007669"/>
    <property type="project" value="InterPro"/>
</dbReference>
<evidence type="ECO:0000313" key="7">
    <source>
        <dbReference type="Proteomes" id="UP000623608"/>
    </source>
</evidence>
<evidence type="ECO:0000256" key="1">
    <source>
        <dbReference type="ARBA" id="ARBA00022908"/>
    </source>
</evidence>
<proteinExistence type="predicted"/>
<evidence type="ECO:0000259" key="5">
    <source>
        <dbReference type="PROSITE" id="PS51736"/>
    </source>
</evidence>
<dbReference type="PROSITE" id="PS51736">
    <property type="entry name" value="RECOMBINASES_3"/>
    <property type="match status" value="1"/>
</dbReference>
<comment type="caution">
    <text evidence="6">The sequence shown here is derived from an EMBL/GenBank/DDBJ whole genome shotgun (WGS) entry which is preliminary data.</text>
</comment>
<dbReference type="Proteomes" id="UP000623608">
    <property type="component" value="Unassembled WGS sequence"/>
</dbReference>
<reference evidence="6" key="1">
    <citation type="submission" date="2021-01" db="EMBL/GenBank/DDBJ databases">
        <title>Whole genome shotgun sequence of Actinoplanes tereljensis NBRC 105297.</title>
        <authorList>
            <person name="Komaki H."/>
            <person name="Tamura T."/>
        </authorList>
    </citation>
    <scope>NUCLEOTIDE SEQUENCE</scope>
    <source>
        <strain evidence="6">NBRC 105297</strain>
    </source>
</reference>
<dbReference type="InterPro" id="IPR006119">
    <property type="entry name" value="Resolv_N"/>
</dbReference>
<dbReference type="AlphaFoldDB" id="A0A919TX01"/>
<feature type="active site" description="O-(5'-phospho-DNA)-serine intermediate" evidence="4">
    <location>
        <position position="24"/>
    </location>
</feature>
<accession>A0A919TX01</accession>
<name>A0A919TX01_9ACTN</name>
<dbReference type="SUPFAM" id="SSF53041">
    <property type="entry name" value="Resolvase-like"/>
    <property type="match status" value="1"/>
</dbReference>
<dbReference type="GO" id="GO:0015074">
    <property type="term" value="P:DNA integration"/>
    <property type="evidence" value="ECO:0007669"/>
    <property type="project" value="UniProtKB-KW"/>
</dbReference>
<dbReference type="GO" id="GO:0003677">
    <property type="term" value="F:DNA binding"/>
    <property type="evidence" value="ECO:0007669"/>
    <property type="project" value="UniProtKB-KW"/>
</dbReference>
<organism evidence="6 7">
    <name type="scientific">Paractinoplanes tereljensis</name>
    <dbReference type="NCBI Taxonomy" id="571912"/>
    <lineage>
        <taxon>Bacteria</taxon>
        <taxon>Bacillati</taxon>
        <taxon>Actinomycetota</taxon>
        <taxon>Actinomycetes</taxon>
        <taxon>Micromonosporales</taxon>
        <taxon>Micromonosporaceae</taxon>
        <taxon>Paractinoplanes</taxon>
    </lineage>
</organism>
<evidence type="ECO:0000313" key="6">
    <source>
        <dbReference type="EMBL" id="GIF25716.1"/>
    </source>
</evidence>
<evidence type="ECO:0000256" key="3">
    <source>
        <dbReference type="ARBA" id="ARBA00023172"/>
    </source>
</evidence>
<dbReference type="EMBL" id="BOMY01000053">
    <property type="protein sequence ID" value="GIF25716.1"/>
    <property type="molecule type" value="Genomic_DNA"/>
</dbReference>
<dbReference type="InterPro" id="IPR050639">
    <property type="entry name" value="SSR_resolvase"/>
</dbReference>
<dbReference type="Pfam" id="PF00239">
    <property type="entry name" value="Resolvase"/>
    <property type="match status" value="1"/>
</dbReference>
<dbReference type="PANTHER" id="PTHR30461:SF2">
    <property type="entry name" value="SERINE RECOMBINASE PINE-RELATED"/>
    <property type="match status" value="1"/>
</dbReference>
<dbReference type="InterPro" id="IPR006118">
    <property type="entry name" value="Recombinase_CS"/>
</dbReference>
<dbReference type="PANTHER" id="PTHR30461">
    <property type="entry name" value="DNA-INVERTASE FROM LAMBDOID PROPHAGE"/>
    <property type="match status" value="1"/>
</dbReference>
<sequence length="214" mass="23239">MPVANAETQAAPQTGLSLFYARISTTKQSLDRQLDAAAREGIPGEQCFVDRKSGRTMDREGLKACLAFARAGDVIVVHTLDRLGRNLRECLNLIHDLRERGIHIRSLADPVPVDSRDTSAMGSITIALISLFAEWERIFLNERAAGAREAARARGKQVGRKRAHSADKITVAQVLLAQDPALSVRQVAERVGVPKTSLQRYLNQAAASAAADGM</sequence>
<keyword evidence="3" id="KW-0233">DNA recombination</keyword>
<gene>
    <name evidence="6" type="ORF">Ate02nite_84460</name>
</gene>
<dbReference type="PROSITE" id="PS00398">
    <property type="entry name" value="RECOMBINASES_2"/>
    <property type="match status" value="1"/>
</dbReference>
<dbReference type="SMART" id="SM00857">
    <property type="entry name" value="Resolvase"/>
    <property type="match status" value="1"/>
</dbReference>